<sequence>MRVLLAALGLALAASSAHAAPSDVGGLAGAIDNAAQAASLQSAALPPAQGSYVFTNVATGQTLSYARDGNHIVPSDGPATPVQVLKYGESVPWVRLQIGDKDKCLSAQWGDSFNLAGVMYSCAVDSGGEVTRAGNTLEPTKQWWLMVPVSDYTGDASTSTHVLLVAQAHSVATREKANRSFSRRRSLHSSSSPAFARVKRGDSNVDVTPVAEPRQAWSVRAAEFQAAEAKRIEEEKLALEAEARKAAERATAARKSNGASSTASGAASHTAALASTAPAPSVNEVVPSPSSTVEAAVDPVSLVKVDTAVDDGVEDVTPAEEVYDTDSSVKLNVGKSASSGAYFIIPVDHLIDMQTLALTGHEITSFRAQSTALDLWDPEDEYQHWLVESV</sequence>
<feature type="signal peptide" evidence="3">
    <location>
        <begin position="1"/>
        <end position="19"/>
    </location>
</feature>
<keyword evidence="5" id="KW-1185">Reference proteome</keyword>
<dbReference type="EMBL" id="KQ474073">
    <property type="protein sequence ID" value="KPV78106.1"/>
    <property type="molecule type" value="Genomic_DNA"/>
</dbReference>
<keyword evidence="3" id="KW-0732">Signal</keyword>
<dbReference type="AlphaFoldDB" id="A0A194SEZ9"/>
<feature type="chain" id="PRO_5008265629" description="Ricin B lectin domain-containing protein" evidence="3">
    <location>
        <begin position="20"/>
        <end position="390"/>
    </location>
</feature>
<feature type="region of interest" description="Disordered" evidence="2">
    <location>
        <begin position="175"/>
        <end position="200"/>
    </location>
</feature>
<accession>A0A194SEZ9</accession>
<dbReference type="OMA" id="YARDGNH"/>
<dbReference type="RefSeq" id="XP_018274155.1">
    <property type="nucleotide sequence ID" value="XM_018413742.1"/>
</dbReference>
<feature type="region of interest" description="Disordered" evidence="2">
    <location>
        <begin position="249"/>
        <end position="287"/>
    </location>
</feature>
<name>A0A194SEZ9_RHOGW</name>
<evidence type="ECO:0000256" key="1">
    <source>
        <dbReference type="SAM" id="Coils"/>
    </source>
</evidence>
<evidence type="ECO:0000256" key="2">
    <source>
        <dbReference type="SAM" id="MobiDB-lite"/>
    </source>
</evidence>
<evidence type="ECO:0000313" key="4">
    <source>
        <dbReference type="EMBL" id="KPV78106.1"/>
    </source>
</evidence>
<proteinExistence type="predicted"/>
<keyword evidence="1" id="KW-0175">Coiled coil</keyword>
<feature type="coiled-coil region" evidence="1">
    <location>
        <begin position="222"/>
        <end position="249"/>
    </location>
</feature>
<dbReference type="GeneID" id="28974191"/>
<gene>
    <name evidence="4" type="ORF">RHOBADRAFT_40649</name>
</gene>
<evidence type="ECO:0000256" key="3">
    <source>
        <dbReference type="SAM" id="SignalP"/>
    </source>
</evidence>
<reference evidence="4 5" key="1">
    <citation type="journal article" date="2015" name="Front. Microbiol.">
        <title>Genome sequence of the plant growth promoting endophytic yeast Rhodotorula graminis WP1.</title>
        <authorList>
            <person name="Firrincieli A."/>
            <person name="Otillar R."/>
            <person name="Salamov A."/>
            <person name="Schmutz J."/>
            <person name="Khan Z."/>
            <person name="Redman R.S."/>
            <person name="Fleck N.D."/>
            <person name="Lindquist E."/>
            <person name="Grigoriev I.V."/>
            <person name="Doty S.L."/>
        </authorList>
    </citation>
    <scope>NUCLEOTIDE SEQUENCE [LARGE SCALE GENOMIC DNA]</scope>
    <source>
        <strain evidence="4 5">WP1</strain>
    </source>
</reference>
<evidence type="ECO:0008006" key="6">
    <source>
        <dbReference type="Google" id="ProtNLM"/>
    </source>
</evidence>
<evidence type="ECO:0000313" key="5">
    <source>
        <dbReference type="Proteomes" id="UP000053890"/>
    </source>
</evidence>
<dbReference type="Proteomes" id="UP000053890">
    <property type="component" value="Unassembled WGS sequence"/>
</dbReference>
<organism evidence="4 5">
    <name type="scientific">Rhodotorula graminis (strain WP1)</name>
    <dbReference type="NCBI Taxonomy" id="578459"/>
    <lineage>
        <taxon>Eukaryota</taxon>
        <taxon>Fungi</taxon>
        <taxon>Dikarya</taxon>
        <taxon>Basidiomycota</taxon>
        <taxon>Pucciniomycotina</taxon>
        <taxon>Microbotryomycetes</taxon>
        <taxon>Sporidiobolales</taxon>
        <taxon>Sporidiobolaceae</taxon>
        <taxon>Rhodotorula</taxon>
    </lineage>
</organism>
<dbReference type="OrthoDB" id="2501520at2759"/>
<protein>
    <recommendedName>
        <fullName evidence="6">Ricin B lectin domain-containing protein</fullName>
    </recommendedName>
</protein>